<dbReference type="InterPro" id="IPR009057">
    <property type="entry name" value="Homeodomain-like_sf"/>
</dbReference>
<evidence type="ECO:0000313" key="5">
    <source>
        <dbReference type="Proteomes" id="UP000621560"/>
    </source>
</evidence>
<dbReference type="PANTHER" id="PTHR30055:SF222">
    <property type="entry name" value="REGULATORY PROTEIN"/>
    <property type="match status" value="1"/>
</dbReference>
<feature type="domain" description="HTH tetR-type" evidence="3">
    <location>
        <begin position="9"/>
        <end position="69"/>
    </location>
</feature>
<organism evidence="4 5">
    <name type="scientific">Paenibacillus sabuli</name>
    <dbReference type="NCBI Taxonomy" id="2772509"/>
    <lineage>
        <taxon>Bacteria</taxon>
        <taxon>Bacillati</taxon>
        <taxon>Bacillota</taxon>
        <taxon>Bacilli</taxon>
        <taxon>Bacillales</taxon>
        <taxon>Paenibacillaceae</taxon>
        <taxon>Paenibacillus</taxon>
    </lineage>
</organism>
<dbReference type="PANTHER" id="PTHR30055">
    <property type="entry name" value="HTH-TYPE TRANSCRIPTIONAL REGULATOR RUTR"/>
    <property type="match status" value="1"/>
</dbReference>
<evidence type="ECO:0000313" key="4">
    <source>
        <dbReference type="EMBL" id="MBD2847651.1"/>
    </source>
</evidence>
<keyword evidence="5" id="KW-1185">Reference proteome</keyword>
<evidence type="ECO:0000256" key="2">
    <source>
        <dbReference type="PROSITE-ProRule" id="PRU00335"/>
    </source>
</evidence>
<dbReference type="SUPFAM" id="SSF46689">
    <property type="entry name" value="Homeodomain-like"/>
    <property type="match status" value="1"/>
</dbReference>
<keyword evidence="1 2" id="KW-0238">DNA-binding</keyword>
<sequence>MDGYQRRSEQKKKDILRSALKLFLAYGIEKVSVAEIARQAGASQVTIYNYFGSKQKLVEEMLVHYLDQIWAEYEKMLSADMPFIAKLKRIMFAKINTANELHPEAFTHFMKKYATGVPHLETMMQEKILPTLMALIEQGKREGEVNPELSDESVLVFIQMFRDYMQKEEAYPQLQKLTGDLTKLFFYGLVGNKQNGDKS</sequence>
<gene>
    <name evidence="4" type="ORF">IDH44_20870</name>
</gene>
<feature type="DNA-binding region" description="H-T-H motif" evidence="2">
    <location>
        <begin position="32"/>
        <end position="51"/>
    </location>
</feature>
<dbReference type="PROSITE" id="PS50977">
    <property type="entry name" value="HTH_TETR_2"/>
    <property type="match status" value="1"/>
</dbReference>
<name>A0A927GTU0_9BACL</name>
<accession>A0A927GTU0</accession>
<dbReference type="Pfam" id="PF00440">
    <property type="entry name" value="TetR_N"/>
    <property type="match status" value="1"/>
</dbReference>
<dbReference type="Proteomes" id="UP000621560">
    <property type="component" value="Unassembled WGS sequence"/>
</dbReference>
<dbReference type="GO" id="GO:0003677">
    <property type="term" value="F:DNA binding"/>
    <property type="evidence" value="ECO:0007669"/>
    <property type="project" value="UniProtKB-UniRule"/>
</dbReference>
<dbReference type="Gene3D" id="1.10.357.10">
    <property type="entry name" value="Tetracycline Repressor, domain 2"/>
    <property type="match status" value="1"/>
</dbReference>
<dbReference type="EMBL" id="JACXIZ010000043">
    <property type="protein sequence ID" value="MBD2847651.1"/>
    <property type="molecule type" value="Genomic_DNA"/>
</dbReference>
<proteinExistence type="predicted"/>
<reference evidence="4" key="1">
    <citation type="submission" date="2020-09" db="EMBL/GenBank/DDBJ databases">
        <title>A novel bacterium of genus Paenibacillus, isolated from South China Sea.</title>
        <authorList>
            <person name="Huang H."/>
            <person name="Mo K."/>
            <person name="Hu Y."/>
        </authorList>
    </citation>
    <scope>NUCLEOTIDE SEQUENCE</scope>
    <source>
        <strain evidence="4">IB182496</strain>
    </source>
</reference>
<dbReference type="InterPro" id="IPR001647">
    <property type="entry name" value="HTH_TetR"/>
</dbReference>
<dbReference type="InterPro" id="IPR050109">
    <property type="entry name" value="HTH-type_TetR-like_transc_reg"/>
</dbReference>
<comment type="caution">
    <text evidence="4">The sequence shown here is derived from an EMBL/GenBank/DDBJ whole genome shotgun (WGS) entry which is preliminary data.</text>
</comment>
<dbReference type="PRINTS" id="PR00455">
    <property type="entry name" value="HTHTETR"/>
</dbReference>
<dbReference type="GO" id="GO:0006355">
    <property type="term" value="P:regulation of DNA-templated transcription"/>
    <property type="evidence" value="ECO:0007669"/>
    <property type="project" value="UniProtKB-ARBA"/>
</dbReference>
<dbReference type="AlphaFoldDB" id="A0A927GTU0"/>
<dbReference type="RefSeq" id="WP_190920758.1">
    <property type="nucleotide sequence ID" value="NZ_JACXIZ010000043.1"/>
</dbReference>
<evidence type="ECO:0000256" key="1">
    <source>
        <dbReference type="ARBA" id="ARBA00023125"/>
    </source>
</evidence>
<evidence type="ECO:0000259" key="3">
    <source>
        <dbReference type="PROSITE" id="PS50977"/>
    </source>
</evidence>
<protein>
    <submittedName>
        <fullName evidence="4">TetR/AcrR family transcriptional regulator</fullName>
    </submittedName>
</protein>